<dbReference type="InterPro" id="IPR042099">
    <property type="entry name" value="ANL_N_sf"/>
</dbReference>
<dbReference type="InterPro" id="IPR045851">
    <property type="entry name" value="AMP-bd_C_sf"/>
</dbReference>
<comment type="caution">
    <text evidence="3">The sequence shown here is derived from an EMBL/GenBank/DDBJ whole genome shotgun (WGS) entry which is preliminary data.</text>
</comment>
<dbReference type="GO" id="GO:0016874">
    <property type="term" value="F:ligase activity"/>
    <property type="evidence" value="ECO:0007669"/>
    <property type="project" value="UniProtKB-KW"/>
</dbReference>
<keyword evidence="4" id="KW-1185">Reference proteome</keyword>
<accession>A0ABN2K1S5</accession>
<organism evidence="3 4">
    <name type="scientific">Aeromicrobium alkaliterrae</name>
    <dbReference type="NCBI Taxonomy" id="302168"/>
    <lineage>
        <taxon>Bacteria</taxon>
        <taxon>Bacillati</taxon>
        <taxon>Actinomycetota</taxon>
        <taxon>Actinomycetes</taxon>
        <taxon>Propionibacteriales</taxon>
        <taxon>Nocardioidaceae</taxon>
        <taxon>Aeromicrobium</taxon>
    </lineage>
</organism>
<dbReference type="InterPro" id="IPR000873">
    <property type="entry name" value="AMP-dep_synth/lig_dom"/>
</dbReference>
<dbReference type="PANTHER" id="PTHR43201:SF32">
    <property type="entry name" value="2-SUCCINYLBENZOATE--COA LIGASE, CHLOROPLASTIC_PEROXISOMAL"/>
    <property type="match status" value="1"/>
</dbReference>
<dbReference type="RefSeq" id="WP_344202783.1">
    <property type="nucleotide sequence ID" value="NZ_BAAAME010000005.1"/>
</dbReference>
<evidence type="ECO:0000259" key="2">
    <source>
        <dbReference type="Pfam" id="PF13193"/>
    </source>
</evidence>
<dbReference type="Gene3D" id="3.30.300.30">
    <property type="match status" value="1"/>
</dbReference>
<evidence type="ECO:0000259" key="1">
    <source>
        <dbReference type="Pfam" id="PF00501"/>
    </source>
</evidence>
<dbReference type="InterPro" id="IPR020845">
    <property type="entry name" value="AMP-binding_CS"/>
</dbReference>
<dbReference type="Pfam" id="PF00501">
    <property type="entry name" value="AMP-binding"/>
    <property type="match status" value="1"/>
</dbReference>
<dbReference type="SUPFAM" id="SSF56801">
    <property type="entry name" value="Acetyl-CoA synthetase-like"/>
    <property type="match status" value="1"/>
</dbReference>
<dbReference type="Pfam" id="PF13193">
    <property type="entry name" value="AMP-binding_C"/>
    <property type="match status" value="1"/>
</dbReference>
<evidence type="ECO:0000313" key="4">
    <source>
        <dbReference type="Proteomes" id="UP001501057"/>
    </source>
</evidence>
<dbReference type="PANTHER" id="PTHR43201">
    <property type="entry name" value="ACYL-COA SYNTHETASE"/>
    <property type="match status" value="1"/>
</dbReference>
<dbReference type="InterPro" id="IPR025110">
    <property type="entry name" value="AMP-bd_C"/>
</dbReference>
<name>A0ABN2K1S5_9ACTN</name>
<feature type="domain" description="AMP-dependent synthetase/ligase" evidence="1">
    <location>
        <begin position="14"/>
        <end position="375"/>
    </location>
</feature>
<dbReference type="EMBL" id="BAAAME010000005">
    <property type="protein sequence ID" value="GAA1746562.1"/>
    <property type="molecule type" value="Genomic_DNA"/>
</dbReference>
<feature type="domain" description="AMP-binding enzyme C-terminal" evidence="2">
    <location>
        <begin position="426"/>
        <end position="501"/>
    </location>
</feature>
<proteinExistence type="predicted"/>
<protein>
    <submittedName>
        <fullName evidence="3">Fatty acid--CoA ligase</fullName>
    </submittedName>
</protein>
<gene>
    <name evidence="3" type="ORF">GCM10009710_28300</name>
</gene>
<evidence type="ECO:0000313" key="3">
    <source>
        <dbReference type="EMBL" id="GAA1746562.1"/>
    </source>
</evidence>
<dbReference type="PROSITE" id="PS00455">
    <property type="entry name" value="AMP_BINDING"/>
    <property type="match status" value="1"/>
</dbReference>
<keyword evidence="3" id="KW-0436">Ligase</keyword>
<sequence length="514" mass="55425">MGASLNLGDWVDMSARLAPERDAWRCTGTGETVTFAEAARHVGGIARGLTEVHGLERGDRLAVVATDCHLYVELFLACARAGLTIVPLNYRLPPHEIETFLERSGSRLVVASERYVDEVAAVAATRGIPLVTLEQVGERPSVAQLRDLPPLPSVPVTDGDVLSLCFTSGTTGTSKAVRQTHGMLKRLIATFAIEYELGDPAEEFRYSASPMFHVAGIAIVLLGAARGFPMLIQRQFEPRATMRWMEDGLTSAFLVPTMLRMILDLPESRTADFSRLGSILYGAAPMTPTLLRESMEVFGCGFVNVFGAGTEAGLQTILSSADHRRALAGRPELLGSIGRPCFGVELSILDPDLNEVGVGEVGEIATRSDTLMDGYEHMAEATDEAFAGGWFRAGDLGRQDAEGYVYLAGRAKEMIIRGGENIYPVEVEAVLEQHADVAESAVVGRPHPSWGEEVVAFVTASGGRQVDAEGVIEHCRGLLARYKVPVEVRVLPELPRNAGGKVVKRSLLDIEVAT</sequence>
<dbReference type="Gene3D" id="3.40.50.12780">
    <property type="entry name" value="N-terminal domain of ligase-like"/>
    <property type="match status" value="1"/>
</dbReference>
<reference evidence="3 4" key="1">
    <citation type="journal article" date="2019" name="Int. J. Syst. Evol. Microbiol.">
        <title>The Global Catalogue of Microorganisms (GCM) 10K type strain sequencing project: providing services to taxonomists for standard genome sequencing and annotation.</title>
        <authorList>
            <consortium name="The Broad Institute Genomics Platform"/>
            <consortium name="The Broad Institute Genome Sequencing Center for Infectious Disease"/>
            <person name="Wu L."/>
            <person name="Ma J."/>
        </authorList>
    </citation>
    <scope>NUCLEOTIDE SEQUENCE [LARGE SCALE GENOMIC DNA]</scope>
    <source>
        <strain evidence="3 4">JCM 13518</strain>
    </source>
</reference>
<dbReference type="Proteomes" id="UP001501057">
    <property type="component" value="Unassembled WGS sequence"/>
</dbReference>